<dbReference type="PANTHER" id="PTHR15020:SF50">
    <property type="entry name" value="UPF0659 PROTEIN YMR090W"/>
    <property type="match status" value="1"/>
</dbReference>
<dbReference type="Pfam" id="PF13460">
    <property type="entry name" value="NAD_binding_10"/>
    <property type="match status" value="1"/>
</dbReference>
<gene>
    <name evidence="2" type="ORF">FVE85_6869</name>
</gene>
<dbReference type="Proteomes" id="UP000324585">
    <property type="component" value="Unassembled WGS sequence"/>
</dbReference>
<organism evidence="2 3">
    <name type="scientific">Porphyridium purpureum</name>
    <name type="common">Red alga</name>
    <name type="synonym">Porphyridium cruentum</name>
    <dbReference type="NCBI Taxonomy" id="35688"/>
    <lineage>
        <taxon>Eukaryota</taxon>
        <taxon>Rhodophyta</taxon>
        <taxon>Bangiophyceae</taxon>
        <taxon>Porphyridiales</taxon>
        <taxon>Porphyridiaceae</taxon>
        <taxon>Porphyridium</taxon>
    </lineage>
</organism>
<feature type="domain" description="NAD(P)-binding" evidence="1">
    <location>
        <begin position="99"/>
        <end position="256"/>
    </location>
</feature>
<dbReference type="EMBL" id="VRMN01000001">
    <property type="protein sequence ID" value="KAA8499284.1"/>
    <property type="molecule type" value="Genomic_DNA"/>
</dbReference>
<accession>A0A5J4Z8H8</accession>
<evidence type="ECO:0000313" key="2">
    <source>
        <dbReference type="EMBL" id="KAA8499284.1"/>
    </source>
</evidence>
<dbReference type="AlphaFoldDB" id="A0A5J4Z8H8"/>
<protein>
    <recommendedName>
        <fullName evidence="1">NAD(P)-binding domain-containing protein</fullName>
    </recommendedName>
</protein>
<keyword evidence="3" id="KW-1185">Reference proteome</keyword>
<evidence type="ECO:0000313" key="3">
    <source>
        <dbReference type="Proteomes" id="UP000324585"/>
    </source>
</evidence>
<reference evidence="3" key="1">
    <citation type="journal article" date="2019" name="Nat. Commun.">
        <title>Expansion of phycobilisome linker gene families in mesophilic red algae.</title>
        <authorList>
            <person name="Lee J."/>
            <person name="Kim D."/>
            <person name="Bhattacharya D."/>
            <person name="Yoon H.S."/>
        </authorList>
    </citation>
    <scope>NUCLEOTIDE SEQUENCE [LARGE SCALE GENOMIC DNA]</scope>
    <source>
        <strain evidence="3">CCMP 1328</strain>
    </source>
</reference>
<evidence type="ECO:0000259" key="1">
    <source>
        <dbReference type="Pfam" id="PF13460"/>
    </source>
</evidence>
<dbReference type="SUPFAM" id="SSF51735">
    <property type="entry name" value="NAD(P)-binding Rossmann-fold domains"/>
    <property type="match status" value="1"/>
</dbReference>
<dbReference type="OrthoDB" id="419598at2759"/>
<comment type="caution">
    <text evidence="2">The sequence shown here is derived from an EMBL/GenBank/DDBJ whole genome shotgun (WGS) entry which is preliminary data.</text>
</comment>
<dbReference type="PANTHER" id="PTHR15020">
    <property type="entry name" value="FLAVIN REDUCTASE-RELATED"/>
    <property type="match status" value="1"/>
</dbReference>
<dbReference type="OMA" id="YEMRTAR"/>
<dbReference type="InterPro" id="IPR016040">
    <property type="entry name" value="NAD(P)-bd_dom"/>
</dbReference>
<name>A0A5J4Z8H8_PORPP</name>
<dbReference type="Gene3D" id="3.40.50.720">
    <property type="entry name" value="NAD(P)-binding Rossmann-like Domain"/>
    <property type="match status" value="1"/>
</dbReference>
<dbReference type="InterPro" id="IPR036291">
    <property type="entry name" value="NAD(P)-bd_dom_sf"/>
</dbReference>
<sequence length="273" mass="29354">MASNGAVAILYSTVGGFGDVGKCAVMHARRMNARVCVVAMHSGTFKQAVPTVTGAESTDITYPELHKQVCDALGDLSPEKATDEWSFNEIDVDDAPAAQKTLQDVLQKGSVQAVIACLASRQPELPRWLAKGASVTCAAMNAAGVQRLVLLSSMGIGDDFMPFTGIRVLWAFLLRTLMRSVHADLLAMEAEVVENEQNKCIDYLLVRPVGITPSEPPAGKWKILRSREDGVFAGYNGRMGGYDISKADVAQFMLQEALTPTLHRTAVTIGPAE</sequence>
<proteinExistence type="predicted"/>